<dbReference type="RefSeq" id="WP_094992539.1">
    <property type="nucleotide sequence ID" value="NZ_NQKI01000006.1"/>
</dbReference>
<reference evidence="7 8" key="1">
    <citation type="submission" date="2017-08" db="EMBL/GenBank/DDBJ databases">
        <title>Genomic and metabolic characterisation of spoilage-associated Pseudomonas species.</title>
        <authorList>
            <person name="Stanborough T."/>
            <person name="Fegan N."/>
            <person name="Powell S.M."/>
            <person name="Singh T."/>
            <person name="Tamplin M.L."/>
            <person name="Chandry P.S."/>
        </authorList>
    </citation>
    <scope>NUCLEOTIDE SEQUENCE [LARGE SCALE GENOMIC DNA]</scope>
    <source>
        <strain evidence="7 8">L1802</strain>
    </source>
</reference>
<dbReference type="AlphaFoldDB" id="A0A266ND20"/>
<evidence type="ECO:0000313" key="7">
    <source>
        <dbReference type="EMBL" id="OZY60359.1"/>
    </source>
</evidence>
<dbReference type="GO" id="GO:0005886">
    <property type="term" value="C:plasma membrane"/>
    <property type="evidence" value="ECO:0007669"/>
    <property type="project" value="InterPro"/>
</dbReference>
<gene>
    <name evidence="7" type="ORF">CJF39_05595</name>
</gene>
<dbReference type="EMBL" id="NQKI01000006">
    <property type="protein sequence ID" value="OZY60359.1"/>
    <property type="molecule type" value="Genomic_DNA"/>
</dbReference>
<proteinExistence type="predicted"/>
<evidence type="ECO:0000259" key="6">
    <source>
        <dbReference type="Pfam" id="PF06305"/>
    </source>
</evidence>
<name>A0A266ND20_9PSED</name>
<comment type="caution">
    <text evidence="7">The sequence shown here is derived from an EMBL/GenBank/DDBJ whole genome shotgun (WGS) entry which is preliminary data.</text>
</comment>
<protein>
    <recommendedName>
        <fullName evidence="6">Lipopolysaccharide assembly protein A domain-containing protein</fullName>
    </recommendedName>
</protein>
<keyword evidence="3 5" id="KW-1133">Transmembrane helix</keyword>
<feature type="transmembrane region" description="Helical" evidence="5">
    <location>
        <begin position="45"/>
        <end position="69"/>
    </location>
</feature>
<dbReference type="InterPro" id="IPR010445">
    <property type="entry name" value="LapA_dom"/>
</dbReference>
<feature type="transmembrane region" description="Helical" evidence="5">
    <location>
        <begin position="7"/>
        <end position="25"/>
    </location>
</feature>
<dbReference type="Pfam" id="PF06305">
    <property type="entry name" value="LapA_dom"/>
    <property type="match status" value="1"/>
</dbReference>
<dbReference type="Proteomes" id="UP000215788">
    <property type="component" value="Unassembled WGS sequence"/>
</dbReference>
<feature type="domain" description="Lipopolysaccharide assembly protein A" evidence="6">
    <location>
        <begin position="26"/>
        <end position="77"/>
    </location>
</feature>
<accession>A0A266ND20</accession>
<evidence type="ECO:0000313" key="8">
    <source>
        <dbReference type="Proteomes" id="UP000215788"/>
    </source>
</evidence>
<evidence type="ECO:0000256" key="5">
    <source>
        <dbReference type="SAM" id="Phobius"/>
    </source>
</evidence>
<organism evidence="7 8">
    <name type="scientific">Pseudomonas lundensis</name>
    <dbReference type="NCBI Taxonomy" id="86185"/>
    <lineage>
        <taxon>Bacteria</taxon>
        <taxon>Pseudomonadati</taxon>
        <taxon>Pseudomonadota</taxon>
        <taxon>Gammaproteobacteria</taxon>
        <taxon>Pseudomonadales</taxon>
        <taxon>Pseudomonadaceae</taxon>
        <taxon>Pseudomonas</taxon>
    </lineage>
</organism>
<evidence type="ECO:0000256" key="2">
    <source>
        <dbReference type="ARBA" id="ARBA00022692"/>
    </source>
</evidence>
<evidence type="ECO:0000256" key="1">
    <source>
        <dbReference type="ARBA" id="ARBA00022475"/>
    </source>
</evidence>
<keyword evidence="2 5" id="KW-0812">Transmembrane</keyword>
<keyword evidence="4 5" id="KW-0472">Membrane</keyword>
<evidence type="ECO:0000256" key="4">
    <source>
        <dbReference type="ARBA" id="ARBA00023136"/>
    </source>
</evidence>
<evidence type="ECO:0000256" key="3">
    <source>
        <dbReference type="ARBA" id="ARBA00022989"/>
    </source>
</evidence>
<sequence length="82" mass="8965">MRAIKRTAVVVVSLLIFFGVIIFILENQEATSLTFLGWHTPSLPASVFFVGALLVGLAIGPLLGLLAYWRKSAGLKRRMHIG</sequence>
<keyword evidence="1" id="KW-1003">Cell membrane</keyword>